<name>A0A653C059_CALMS</name>
<sequence length="47" mass="5461">MILLSSWHIFSYCAESNVNLLIACLEFAYLRLEDHTCMFLFAVVSFV</sequence>
<reference evidence="1 2" key="1">
    <citation type="submission" date="2019-01" db="EMBL/GenBank/DDBJ databases">
        <authorList>
            <person name="Sayadi A."/>
        </authorList>
    </citation>
    <scope>NUCLEOTIDE SEQUENCE [LARGE SCALE GENOMIC DNA]</scope>
</reference>
<evidence type="ECO:0000313" key="1">
    <source>
        <dbReference type="EMBL" id="VEN41274.1"/>
    </source>
</evidence>
<protein>
    <submittedName>
        <fullName evidence="1">Uncharacterized protein</fullName>
    </submittedName>
</protein>
<organism evidence="1 2">
    <name type="scientific">Callosobruchus maculatus</name>
    <name type="common">Southern cowpea weevil</name>
    <name type="synonym">Pulse bruchid</name>
    <dbReference type="NCBI Taxonomy" id="64391"/>
    <lineage>
        <taxon>Eukaryota</taxon>
        <taxon>Metazoa</taxon>
        <taxon>Ecdysozoa</taxon>
        <taxon>Arthropoda</taxon>
        <taxon>Hexapoda</taxon>
        <taxon>Insecta</taxon>
        <taxon>Pterygota</taxon>
        <taxon>Neoptera</taxon>
        <taxon>Endopterygota</taxon>
        <taxon>Coleoptera</taxon>
        <taxon>Polyphaga</taxon>
        <taxon>Cucujiformia</taxon>
        <taxon>Chrysomeloidea</taxon>
        <taxon>Chrysomelidae</taxon>
        <taxon>Bruchinae</taxon>
        <taxon>Bruchini</taxon>
        <taxon>Callosobruchus</taxon>
    </lineage>
</organism>
<gene>
    <name evidence="1" type="ORF">CALMAC_LOCUS5158</name>
</gene>
<dbReference type="Proteomes" id="UP000410492">
    <property type="component" value="Unassembled WGS sequence"/>
</dbReference>
<keyword evidence="2" id="KW-1185">Reference proteome</keyword>
<accession>A0A653C059</accession>
<dbReference type="OrthoDB" id="10368908at2759"/>
<dbReference type="AlphaFoldDB" id="A0A653C059"/>
<evidence type="ECO:0000313" key="2">
    <source>
        <dbReference type="Proteomes" id="UP000410492"/>
    </source>
</evidence>
<dbReference type="EMBL" id="CAACVG010006726">
    <property type="protein sequence ID" value="VEN41274.1"/>
    <property type="molecule type" value="Genomic_DNA"/>
</dbReference>
<proteinExistence type="predicted"/>